<proteinExistence type="predicted"/>
<dbReference type="EnsemblPlants" id="PGSC0003DMT400090937">
    <property type="protein sequence ID" value="PGSC0003DMT400090937"/>
    <property type="gene ID" value="PGSC0003DMG400040508"/>
</dbReference>
<reference evidence="2" key="1">
    <citation type="journal article" date="2011" name="Nature">
        <title>Genome sequence and analysis of the tuber crop potato.</title>
        <authorList>
            <consortium name="The Potato Genome Sequencing Consortium"/>
        </authorList>
    </citation>
    <scope>NUCLEOTIDE SEQUENCE [LARGE SCALE GENOMIC DNA]</scope>
    <source>
        <strain evidence="2">cv. DM1-3 516 R44</strain>
    </source>
</reference>
<accession>M1DLJ1</accession>
<reference evidence="1" key="2">
    <citation type="submission" date="2015-06" db="UniProtKB">
        <authorList>
            <consortium name="EnsemblPlants"/>
        </authorList>
    </citation>
    <scope>IDENTIFICATION</scope>
    <source>
        <strain evidence="1">DM1-3 516 R44</strain>
    </source>
</reference>
<organism evidence="1 2">
    <name type="scientific">Solanum tuberosum</name>
    <name type="common">Potato</name>
    <dbReference type="NCBI Taxonomy" id="4113"/>
    <lineage>
        <taxon>Eukaryota</taxon>
        <taxon>Viridiplantae</taxon>
        <taxon>Streptophyta</taxon>
        <taxon>Embryophyta</taxon>
        <taxon>Tracheophyta</taxon>
        <taxon>Spermatophyta</taxon>
        <taxon>Magnoliopsida</taxon>
        <taxon>eudicotyledons</taxon>
        <taxon>Gunneridae</taxon>
        <taxon>Pentapetalae</taxon>
        <taxon>asterids</taxon>
        <taxon>lamiids</taxon>
        <taxon>Solanales</taxon>
        <taxon>Solanaceae</taxon>
        <taxon>Solanoideae</taxon>
        <taxon>Solaneae</taxon>
        <taxon>Solanum</taxon>
    </lineage>
</organism>
<sequence>MSQDVRDYYPAMVQNFYANYASLLEKQKNYTTYMKSVLGYELTPTNFTRLAKWVDKHEKKLKLFAEKLGPFVDRALPKALYPYSNCACPDECHEGLYE</sequence>
<name>M1DLJ1_SOLTU</name>
<dbReference type="PaxDb" id="4113-PGSC0003DMT400090937"/>
<evidence type="ECO:0000313" key="1">
    <source>
        <dbReference type="EnsemblPlants" id="PGSC0003DMT400090937"/>
    </source>
</evidence>
<protein>
    <submittedName>
        <fullName evidence="1">Uncharacterized protein</fullName>
    </submittedName>
</protein>
<dbReference type="Gramene" id="PGSC0003DMT400090937">
    <property type="protein sequence ID" value="PGSC0003DMT400090937"/>
    <property type="gene ID" value="PGSC0003DMG400040508"/>
</dbReference>
<keyword evidence="2" id="KW-1185">Reference proteome</keyword>
<dbReference type="HOGENOM" id="CLU_2337673_0_0_1"/>
<dbReference type="Proteomes" id="UP000011115">
    <property type="component" value="Unassembled WGS sequence"/>
</dbReference>
<evidence type="ECO:0000313" key="2">
    <source>
        <dbReference type="Proteomes" id="UP000011115"/>
    </source>
</evidence>
<dbReference type="InParanoid" id="M1DLJ1"/>
<dbReference type="AlphaFoldDB" id="M1DLJ1"/>